<keyword evidence="2" id="KW-1185">Reference proteome</keyword>
<dbReference type="InParanoid" id="F1Z7L3"/>
<dbReference type="STRING" id="983920.Y88_1559"/>
<name>F1Z7L3_9SPHN</name>
<evidence type="ECO:0000313" key="1">
    <source>
        <dbReference type="EMBL" id="EGD59404.1"/>
    </source>
</evidence>
<protein>
    <submittedName>
        <fullName evidence="1">Uncharacterized protein</fullName>
    </submittedName>
</protein>
<gene>
    <name evidence="1" type="ORF">Y88_1559</name>
</gene>
<comment type="caution">
    <text evidence="1">The sequence shown here is derived from an EMBL/GenBank/DDBJ whole genome shotgun (WGS) entry which is preliminary data.</text>
</comment>
<accession>F1Z7L3</accession>
<proteinExistence type="predicted"/>
<organism evidence="1 2">
    <name type="scientific">Novosphingobium nitrogenifigens DSM 19370</name>
    <dbReference type="NCBI Taxonomy" id="983920"/>
    <lineage>
        <taxon>Bacteria</taxon>
        <taxon>Pseudomonadati</taxon>
        <taxon>Pseudomonadota</taxon>
        <taxon>Alphaproteobacteria</taxon>
        <taxon>Sphingomonadales</taxon>
        <taxon>Sphingomonadaceae</taxon>
        <taxon>Novosphingobium</taxon>
    </lineage>
</organism>
<reference evidence="1 2" key="1">
    <citation type="journal article" date="2012" name="J. Bacteriol.">
        <title>Draft Genome Sequence of Novosphingobium nitrogenifigens Y88T.</title>
        <authorList>
            <person name="Strabala T.J."/>
            <person name="Macdonald L."/>
            <person name="Liu V."/>
            <person name="Smit A.M."/>
        </authorList>
    </citation>
    <scope>NUCLEOTIDE SEQUENCE [LARGE SCALE GENOMIC DNA]</scope>
    <source>
        <strain evidence="1 2">DSM 19370</strain>
    </source>
</reference>
<dbReference type="EMBL" id="AEWJ01000033">
    <property type="protein sequence ID" value="EGD59404.1"/>
    <property type="molecule type" value="Genomic_DNA"/>
</dbReference>
<dbReference type="HOGENOM" id="CLU_3202718_0_0_5"/>
<evidence type="ECO:0000313" key="2">
    <source>
        <dbReference type="Proteomes" id="UP000004728"/>
    </source>
</evidence>
<dbReference type="AlphaFoldDB" id="F1Z7L3"/>
<dbReference type="Proteomes" id="UP000004728">
    <property type="component" value="Unassembled WGS sequence"/>
</dbReference>
<sequence>MGLRPGSAVPADFSRFFGAGQSGAAGPDPDFPDAFSNLARSLLNT</sequence>